<dbReference type="Proteomes" id="UP000029998">
    <property type="component" value="Unassembled WGS sequence"/>
</dbReference>
<feature type="chain" id="PRO_5001969317" description="DUF4124 domain-containing protein" evidence="1">
    <location>
        <begin position="28"/>
        <end position="213"/>
    </location>
</feature>
<organism evidence="2 3">
    <name type="scientific">Lysobacter daejeonensis GH1-9</name>
    <dbReference type="NCBI Taxonomy" id="1385517"/>
    <lineage>
        <taxon>Bacteria</taxon>
        <taxon>Pseudomonadati</taxon>
        <taxon>Pseudomonadota</taxon>
        <taxon>Gammaproteobacteria</taxon>
        <taxon>Lysobacterales</taxon>
        <taxon>Lysobacteraceae</taxon>
        <taxon>Aerolutibacter</taxon>
    </lineage>
</organism>
<feature type="signal peptide" evidence="1">
    <location>
        <begin position="1"/>
        <end position="27"/>
    </location>
</feature>
<evidence type="ECO:0000313" key="3">
    <source>
        <dbReference type="Proteomes" id="UP000029998"/>
    </source>
</evidence>
<dbReference type="eggNOG" id="ENOG5031FD9">
    <property type="taxonomic scope" value="Bacteria"/>
</dbReference>
<dbReference type="OrthoDB" id="5956287at2"/>
<dbReference type="RefSeq" id="WP_036135545.1">
    <property type="nucleotide sequence ID" value="NZ_AVPU01000006.1"/>
</dbReference>
<evidence type="ECO:0000313" key="2">
    <source>
        <dbReference type="EMBL" id="KGM55249.1"/>
    </source>
</evidence>
<protein>
    <recommendedName>
        <fullName evidence="4">DUF4124 domain-containing protein</fullName>
    </recommendedName>
</protein>
<evidence type="ECO:0008006" key="4">
    <source>
        <dbReference type="Google" id="ProtNLM"/>
    </source>
</evidence>
<accession>A0A0A0EXK6</accession>
<dbReference type="AlphaFoldDB" id="A0A0A0EXK6"/>
<comment type="caution">
    <text evidence="2">The sequence shown here is derived from an EMBL/GenBank/DDBJ whole genome shotgun (WGS) entry which is preliminary data.</text>
</comment>
<evidence type="ECO:0000256" key="1">
    <source>
        <dbReference type="SAM" id="SignalP"/>
    </source>
</evidence>
<keyword evidence="3" id="KW-1185">Reference proteome</keyword>
<dbReference type="STRING" id="1385517.N800_14875"/>
<dbReference type="EMBL" id="AVPU01000006">
    <property type="protein sequence ID" value="KGM55249.1"/>
    <property type="molecule type" value="Genomic_DNA"/>
</dbReference>
<name>A0A0A0EXK6_9GAMM</name>
<proteinExistence type="predicted"/>
<sequence length="213" mass="22444">MKTLHATAAAALTLLAASMPVATPVNAGTGIQRCQATDGTTIYTDKPCSVHGATATPMSGELMTRIAREEAMAEAHYDLADASQLLAPAVAPGRRSAAAGCARSATQLAMDLRGAFALGDINRIAESFQWAGMTHREGQMGMERIDRLNDTPLMDARYLDATLGPAGLQLADASTSSGDAGAGIMQLWFGDGGEQRIVDLDVKRYQGCYFVEF</sequence>
<keyword evidence="1" id="KW-0732">Signal</keyword>
<gene>
    <name evidence="2" type="ORF">N800_14875</name>
</gene>
<reference evidence="2 3" key="1">
    <citation type="submission" date="2013-08" db="EMBL/GenBank/DDBJ databases">
        <title>Genome sequencing of Lysobacter.</title>
        <authorList>
            <person name="Zhang S."/>
            <person name="Wang G."/>
        </authorList>
    </citation>
    <scope>NUCLEOTIDE SEQUENCE [LARGE SCALE GENOMIC DNA]</scope>
    <source>
        <strain evidence="2 3">GH1-9</strain>
    </source>
</reference>